<proteinExistence type="predicted"/>
<evidence type="ECO:0000313" key="5">
    <source>
        <dbReference type="Proteomes" id="UP000288607"/>
    </source>
</evidence>
<dbReference type="RefSeq" id="WP_126029247.1">
    <property type="nucleotide sequence ID" value="NZ_JAFEJY010000001.1"/>
</dbReference>
<evidence type="ECO:0000313" key="4">
    <source>
        <dbReference type="EMBL" id="RSX52591.1"/>
    </source>
</evidence>
<dbReference type="PROSITE" id="PS51186">
    <property type="entry name" value="GNAT"/>
    <property type="match status" value="1"/>
</dbReference>
<sequence>MPVYTVAVQLLNETYSTTYSQGRTIVIRDAVDADLNDITRIYNMAVVVGGSTADLTPRNLDQRREWVYSHNPRDQYPVVVIEVDGKVAGFASLSKYHARAGYSDITEFSYYVDKAYAKQGLGTMLVDWLVKAATRIGFRIAVCVVFADNVGSTALMHKFGFERYGYLPAACCNGTRLLDVAYWYKNLDELRADTAEHTNENTDTNEQGK</sequence>
<keyword evidence="2" id="KW-0012">Acyltransferase</keyword>
<dbReference type="InterPro" id="IPR016181">
    <property type="entry name" value="Acyl_CoA_acyltransferase"/>
</dbReference>
<dbReference type="Proteomes" id="UP000288607">
    <property type="component" value="Unassembled WGS sequence"/>
</dbReference>
<evidence type="ECO:0000256" key="1">
    <source>
        <dbReference type="ARBA" id="ARBA00022679"/>
    </source>
</evidence>
<dbReference type="OrthoDB" id="3173333at2"/>
<dbReference type="PANTHER" id="PTHR43072">
    <property type="entry name" value="N-ACETYLTRANSFERASE"/>
    <property type="match status" value="1"/>
</dbReference>
<keyword evidence="5" id="KW-1185">Reference proteome</keyword>
<accession>A0A430FII9</accession>
<feature type="domain" description="N-acetyltransferase" evidence="3">
    <location>
        <begin position="25"/>
        <end position="189"/>
    </location>
</feature>
<comment type="caution">
    <text evidence="4">The sequence shown here is derived from an EMBL/GenBank/DDBJ whole genome shotgun (WGS) entry which is preliminary data.</text>
</comment>
<dbReference type="GO" id="GO:0016747">
    <property type="term" value="F:acyltransferase activity, transferring groups other than amino-acyl groups"/>
    <property type="evidence" value="ECO:0007669"/>
    <property type="project" value="InterPro"/>
</dbReference>
<keyword evidence="1 4" id="KW-0808">Transferase</keyword>
<organism evidence="4 5">
    <name type="scientific">Bifidobacterium callimiconis</name>
    <dbReference type="NCBI Taxonomy" id="2306973"/>
    <lineage>
        <taxon>Bacteria</taxon>
        <taxon>Bacillati</taxon>
        <taxon>Actinomycetota</taxon>
        <taxon>Actinomycetes</taxon>
        <taxon>Bifidobacteriales</taxon>
        <taxon>Bifidobacteriaceae</taxon>
        <taxon>Bifidobacterium</taxon>
    </lineage>
</organism>
<dbReference type="Pfam" id="PF00583">
    <property type="entry name" value="Acetyltransf_1"/>
    <property type="match status" value="1"/>
</dbReference>
<evidence type="ECO:0000256" key="2">
    <source>
        <dbReference type="ARBA" id="ARBA00023315"/>
    </source>
</evidence>
<dbReference type="CDD" id="cd04301">
    <property type="entry name" value="NAT_SF"/>
    <property type="match status" value="1"/>
</dbReference>
<dbReference type="InterPro" id="IPR000182">
    <property type="entry name" value="GNAT_dom"/>
</dbReference>
<dbReference type="EMBL" id="QXGJ01000001">
    <property type="protein sequence ID" value="RSX52591.1"/>
    <property type="molecule type" value="Genomic_DNA"/>
</dbReference>
<dbReference type="Gene3D" id="3.40.630.30">
    <property type="match status" value="1"/>
</dbReference>
<name>A0A430FII9_9BIFI</name>
<protein>
    <submittedName>
        <fullName evidence="4">GNAT family acetyltransferase</fullName>
    </submittedName>
</protein>
<dbReference type="SUPFAM" id="SSF55729">
    <property type="entry name" value="Acyl-CoA N-acyltransferases (Nat)"/>
    <property type="match status" value="1"/>
</dbReference>
<dbReference type="AlphaFoldDB" id="A0A430FII9"/>
<reference evidence="4 5" key="1">
    <citation type="submission" date="2018-09" db="EMBL/GenBank/DDBJ databases">
        <title>Characterization of the phylogenetic diversity of five novel species belonging to the genus Bifidobacterium.</title>
        <authorList>
            <person name="Lugli G.A."/>
            <person name="Duranti S."/>
            <person name="Milani C."/>
        </authorList>
    </citation>
    <scope>NUCLEOTIDE SEQUENCE [LARGE SCALE GENOMIC DNA]</scope>
    <source>
        <strain evidence="4 5">2028B</strain>
    </source>
</reference>
<gene>
    <name evidence="4" type="ORF">D2E23_0319</name>
</gene>
<evidence type="ECO:0000259" key="3">
    <source>
        <dbReference type="PROSITE" id="PS51186"/>
    </source>
</evidence>
<dbReference type="PANTHER" id="PTHR43072:SF23">
    <property type="entry name" value="UPF0039 PROTEIN C11D3.02C"/>
    <property type="match status" value="1"/>
</dbReference>